<evidence type="ECO:0000256" key="3">
    <source>
        <dbReference type="ARBA" id="ARBA00022475"/>
    </source>
</evidence>
<evidence type="ECO:0000256" key="6">
    <source>
        <dbReference type="ARBA" id="ARBA00023136"/>
    </source>
</evidence>
<name>A0AAU7U612_9DEIO</name>
<evidence type="ECO:0000256" key="2">
    <source>
        <dbReference type="ARBA" id="ARBA00022448"/>
    </source>
</evidence>
<evidence type="ECO:0000256" key="1">
    <source>
        <dbReference type="ARBA" id="ARBA00004651"/>
    </source>
</evidence>
<gene>
    <name evidence="9" type="ORF">ABOD76_02920</name>
</gene>
<dbReference type="InterPro" id="IPR035906">
    <property type="entry name" value="MetI-like_sf"/>
</dbReference>
<keyword evidence="4 7" id="KW-0812">Transmembrane</keyword>
<feature type="transmembrane region" description="Helical" evidence="7">
    <location>
        <begin position="155"/>
        <end position="181"/>
    </location>
</feature>
<dbReference type="PANTHER" id="PTHR43386">
    <property type="entry name" value="OLIGOPEPTIDE TRANSPORT SYSTEM PERMEASE PROTEIN APPC"/>
    <property type="match status" value="1"/>
</dbReference>
<keyword evidence="9" id="KW-0614">Plasmid</keyword>
<evidence type="ECO:0000256" key="4">
    <source>
        <dbReference type="ARBA" id="ARBA00022692"/>
    </source>
</evidence>
<keyword evidence="5 7" id="KW-1133">Transmembrane helix</keyword>
<dbReference type="GO" id="GO:0055085">
    <property type="term" value="P:transmembrane transport"/>
    <property type="evidence" value="ECO:0007669"/>
    <property type="project" value="InterPro"/>
</dbReference>
<dbReference type="Pfam" id="PF00528">
    <property type="entry name" value="BPD_transp_1"/>
    <property type="match status" value="1"/>
</dbReference>
<keyword evidence="2 7" id="KW-0813">Transport</keyword>
<dbReference type="RefSeq" id="WP_350241764.1">
    <property type="nucleotide sequence ID" value="NZ_CP158297.1"/>
</dbReference>
<evidence type="ECO:0000256" key="7">
    <source>
        <dbReference type="RuleBase" id="RU363032"/>
    </source>
</evidence>
<evidence type="ECO:0000259" key="8">
    <source>
        <dbReference type="PROSITE" id="PS50928"/>
    </source>
</evidence>
<dbReference type="InterPro" id="IPR000515">
    <property type="entry name" value="MetI-like"/>
</dbReference>
<dbReference type="PROSITE" id="PS50928">
    <property type="entry name" value="ABC_TM1"/>
    <property type="match status" value="1"/>
</dbReference>
<keyword evidence="3" id="KW-1003">Cell membrane</keyword>
<protein>
    <submittedName>
        <fullName evidence="9">ABC transporter permease</fullName>
    </submittedName>
</protein>
<reference evidence="9" key="1">
    <citation type="submission" date="2024-06" db="EMBL/GenBank/DDBJ databases">
        <title>Draft Genome Sequence of Deinococcus sonorensis Type Strain KR-87, a Biofilm Producing Representative of the Genus Deinococcus.</title>
        <authorList>
            <person name="Boren L.S."/>
            <person name="Grosso R.A."/>
            <person name="Hugenberg-Cox A.N."/>
            <person name="Hill J.T.E."/>
            <person name="Albert C.M."/>
            <person name="Tuohy J.M."/>
        </authorList>
    </citation>
    <scope>NUCLEOTIDE SEQUENCE</scope>
    <source>
        <strain evidence="9">KR-87</strain>
        <plasmid evidence="9">pDson01</plasmid>
    </source>
</reference>
<feature type="transmembrane region" description="Helical" evidence="7">
    <location>
        <begin position="36"/>
        <end position="65"/>
    </location>
</feature>
<feature type="domain" description="ABC transmembrane type-1" evidence="8">
    <location>
        <begin position="1"/>
        <end position="181"/>
    </location>
</feature>
<dbReference type="SUPFAM" id="SSF161098">
    <property type="entry name" value="MetI-like"/>
    <property type="match status" value="1"/>
</dbReference>
<dbReference type="PANTHER" id="PTHR43386:SF1">
    <property type="entry name" value="D,D-DIPEPTIDE TRANSPORT SYSTEM PERMEASE PROTEIN DDPC-RELATED"/>
    <property type="match status" value="1"/>
</dbReference>
<comment type="subcellular location">
    <subcellularLocation>
        <location evidence="1 7">Cell membrane</location>
        <topology evidence="1 7">Multi-pass membrane protein</topology>
    </subcellularLocation>
</comment>
<proteinExistence type="inferred from homology"/>
<dbReference type="CDD" id="cd06261">
    <property type="entry name" value="TM_PBP2"/>
    <property type="match status" value="1"/>
</dbReference>
<organism evidence="9">
    <name type="scientific">Deinococcus sonorensis KR-87</name>
    <dbReference type="NCBI Taxonomy" id="694439"/>
    <lineage>
        <taxon>Bacteria</taxon>
        <taxon>Thermotogati</taxon>
        <taxon>Deinococcota</taxon>
        <taxon>Deinococci</taxon>
        <taxon>Deinococcales</taxon>
        <taxon>Deinococcaceae</taxon>
        <taxon>Deinococcus</taxon>
    </lineage>
</organism>
<dbReference type="Gene3D" id="1.10.3720.10">
    <property type="entry name" value="MetI-like"/>
    <property type="match status" value="1"/>
</dbReference>
<evidence type="ECO:0000256" key="5">
    <source>
        <dbReference type="ARBA" id="ARBA00022989"/>
    </source>
</evidence>
<dbReference type="GO" id="GO:0005886">
    <property type="term" value="C:plasma membrane"/>
    <property type="evidence" value="ECO:0007669"/>
    <property type="project" value="UniProtKB-SubCell"/>
</dbReference>
<dbReference type="AlphaFoldDB" id="A0AAU7U612"/>
<evidence type="ECO:0000313" key="9">
    <source>
        <dbReference type="EMBL" id="XBV83913.1"/>
    </source>
</evidence>
<keyword evidence="6 7" id="KW-0472">Membrane</keyword>
<sequence length="193" mass="20945">MVVAISAALGTLLGLWAGYARGWVDVLIMRLVEIFFAFPFLVLVVAVIAVLGPSIFNVVWVLGLVSWPVYTRLVRAQVLTLREREFVEAARATGSGVGRIMFRHILPNSVTPILVAATFGIPQAILSLAALGFLGLGVQPPTPEWGTMISEGKNFILQTPLLIFWPGLAIMLIVMSFNFLGDGLRQALDPRSS</sequence>
<dbReference type="InterPro" id="IPR050366">
    <property type="entry name" value="BP-dependent_transpt_permease"/>
</dbReference>
<dbReference type="EMBL" id="CP158297">
    <property type="protein sequence ID" value="XBV83913.1"/>
    <property type="molecule type" value="Genomic_DNA"/>
</dbReference>
<comment type="similarity">
    <text evidence="7">Belongs to the binding-protein-dependent transport system permease family.</text>
</comment>
<accession>A0AAU7U612</accession>
<dbReference type="KEGG" id="dsc:ABOD76_02920"/>
<geneLocation type="plasmid" evidence="9">
    <name>pDson01</name>
</geneLocation>
<feature type="transmembrane region" description="Helical" evidence="7">
    <location>
        <begin position="113"/>
        <end position="135"/>
    </location>
</feature>